<dbReference type="Pfam" id="PF10764">
    <property type="entry name" value="Gin"/>
    <property type="match status" value="1"/>
</dbReference>
<name>A0A4S4BIK8_9BACL</name>
<proteinExistence type="predicted"/>
<reference evidence="1 2" key="1">
    <citation type="submission" date="2019-04" db="EMBL/GenBank/DDBJ databases">
        <title>Cohnella sp. nov. isolated from preserved vegetables.</title>
        <authorList>
            <person name="Lin S.-Y."/>
            <person name="Hung M.-H."/>
            <person name="Young C.-C."/>
        </authorList>
    </citation>
    <scope>NUCLEOTIDE SEQUENCE [LARGE SCALE GENOMIC DNA]</scope>
    <source>
        <strain evidence="1 2">CC-MHH1044</strain>
    </source>
</reference>
<dbReference type="RefSeq" id="WP_136372536.1">
    <property type="nucleotide sequence ID" value="NZ_SSOB01000040.1"/>
</dbReference>
<accession>A0A4S4BIK8</accession>
<gene>
    <name evidence="1" type="ORF">E6C55_24865</name>
</gene>
<evidence type="ECO:0000313" key="2">
    <source>
        <dbReference type="Proteomes" id="UP000310636"/>
    </source>
</evidence>
<evidence type="ECO:0000313" key="1">
    <source>
        <dbReference type="EMBL" id="THF74459.1"/>
    </source>
</evidence>
<dbReference type="Proteomes" id="UP000310636">
    <property type="component" value="Unassembled WGS sequence"/>
</dbReference>
<dbReference type="InterPro" id="IPR019700">
    <property type="entry name" value="Sigma-G_inhibitor_Gin"/>
</dbReference>
<keyword evidence="2" id="KW-1185">Reference proteome</keyword>
<protein>
    <submittedName>
        <fullName evidence="1">Inhibitor of sigma-G Gin</fullName>
    </submittedName>
</protein>
<comment type="caution">
    <text evidence="1">The sequence shown here is derived from an EMBL/GenBank/DDBJ whole genome shotgun (WGS) entry which is preliminary data.</text>
</comment>
<dbReference type="OrthoDB" id="2886653at2"/>
<dbReference type="AlphaFoldDB" id="A0A4S4BIK8"/>
<organism evidence="1 2">
    <name type="scientific">Cohnella fermenti</name>
    <dbReference type="NCBI Taxonomy" id="2565925"/>
    <lineage>
        <taxon>Bacteria</taxon>
        <taxon>Bacillati</taxon>
        <taxon>Bacillota</taxon>
        <taxon>Bacilli</taxon>
        <taxon>Bacillales</taxon>
        <taxon>Paenibacillaceae</taxon>
        <taxon>Cohnella</taxon>
    </lineage>
</organism>
<sequence>MDQDRVETCIVCGQPKEEGIHIVNEFICLACEAEMVQTRVEDEKYPFFVHRLRQIAVRYHV</sequence>
<dbReference type="EMBL" id="SSOB01000040">
    <property type="protein sequence ID" value="THF74459.1"/>
    <property type="molecule type" value="Genomic_DNA"/>
</dbReference>